<proteinExistence type="predicted"/>
<feature type="region of interest" description="Disordered" evidence="1">
    <location>
        <begin position="1"/>
        <end position="48"/>
    </location>
</feature>
<organism evidence="2 3">
    <name type="scientific">Hortaea werneckii</name>
    <name type="common">Black yeast</name>
    <name type="synonym">Cladosporium werneckii</name>
    <dbReference type="NCBI Taxonomy" id="91943"/>
    <lineage>
        <taxon>Eukaryota</taxon>
        <taxon>Fungi</taxon>
        <taxon>Dikarya</taxon>
        <taxon>Ascomycota</taxon>
        <taxon>Pezizomycotina</taxon>
        <taxon>Dothideomycetes</taxon>
        <taxon>Dothideomycetidae</taxon>
        <taxon>Mycosphaerellales</taxon>
        <taxon>Teratosphaeriaceae</taxon>
        <taxon>Hortaea</taxon>
    </lineage>
</organism>
<sequence>MAEDQEQMEDVVINDGDLTQAHAQAEEPAHKPDPDFVMTEAPPTSTSKLQKTAARCKRRADHILHIIEQWWESDSGVLICERFEELKEALEDEKNYTSEAMRKLVLEARDLFTKSQNTQRDLNKLLAETFASYTGYGGTGPGGLWHLLEMQERVIERMDRKIECMTSPAESYEWWAFNRIQNTE</sequence>
<accession>A0A3M7H6Q1</accession>
<dbReference type="Proteomes" id="UP000280598">
    <property type="component" value="Unassembled WGS sequence"/>
</dbReference>
<gene>
    <name evidence="2" type="ORF">D0860_04481</name>
</gene>
<evidence type="ECO:0000313" key="2">
    <source>
        <dbReference type="EMBL" id="RMZ08943.1"/>
    </source>
</evidence>
<name>A0A3M7H6Q1_HORWE</name>
<dbReference type="AlphaFoldDB" id="A0A3M7H6Q1"/>
<protein>
    <submittedName>
        <fullName evidence="2">Uncharacterized protein</fullName>
    </submittedName>
</protein>
<comment type="caution">
    <text evidence="2">The sequence shown here is derived from an EMBL/GenBank/DDBJ whole genome shotgun (WGS) entry which is preliminary data.</text>
</comment>
<evidence type="ECO:0000313" key="3">
    <source>
        <dbReference type="Proteomes" id="UP000280598"/>
    </source>
</evidence>
<dbReference type="EMBL" id="QWIS01000080">
    <property type="protein sequence ID" value="RMZ08943.1"/>
    <property type="molecule type" value="Genomic_DNA"/>
</dbReference>
<reference evidence="2 3" key="1">
    <citation type="journal article" date="2018" name="BMC Genomics">
        <title>Genomic evidence for intraspecific hybridization in a clonal and extremely halotolerant yeast.</title>
        <authorList>
            <person name="Gostincar C."/>
            <person name="Stajich J.E."/>
            <person name="Zupancic J."/>
            <person name="Zalar P."/>
            <person name="Gunde-Cimerman N."/>
        </authorList>
    </citation>
    <scope>NUCLEOTIDE SEQUENCE [LARGE SCALE GENOMIC DNA]</scope>
    <source>
        <strain evidence="2 3">EXF-562</strain>
    </source>
</reference>
<feature type="compositionally biased region" description="Basic and acidic residues" evidence="1">
    <location>
        <begin position="24"/>
        <end position="34"/>
    </location>
</feature>
<evidence type="ECO:0000256" key="1">
    <source>
        <dbReference type="SAM" id="MobiDB-lite"/>
    </source>
</evidence>
<dbReference type="VEuPathDB" id="FungiDB:BTJ68_15136"/>